<dbReference type="InParanoid" id="A0A136ISU4"/>
<evidence type="ECO:0000313" key="2">
    <source>
        <dbReference type="Proteomes" id="UP000070501"/>
    </source>
</evidence>
<gene>
    <name evidence="1" type="ORF">Micbo1qcDRAFT_178593</name>
</gene>
<dbReference type="EMBL" id="KQ964260">
    <property type="protein sequence ID" value="KXJ87945.1"/>
    <property type="molecule type" value="Genomic_DNA"/>
</dbReference>
<sequence length="143" mass="15724">MTVSDGPFFDEPAVKAKFSGILTGLLKGIRAMGFSELRESVDNMVGMLSDQVTELCDTTQQEALDYVNRLGWEHCERAMNLISARMKSTVVYTQYIENIVDKWACANTSDLAGETGVLTHGWAAIQKICDAGVNDIEGFYGTE</sequence>
<protein>
    <submittedName>
        <fullName evidence="1">Uncharacterized protein</fullName>
    </submittedName>
</protein>
<name>A0A136ISU4_9PEZI</name>
<proteinExistence type="predicted"/>
<accession>A0A136ISU4</accession>
<keyword evidence="2" id="KW-1185">Reference proteome</keyword>
<organism evidence="1 2">
    <name type="scientific">Microdochium bolleyi</name>
    <dbReference type="NCBI Taxonomy" id="196109"/>
    <lineage>
        <taxon>Eukaryota</taxon>
        <taxon>Fungi</taxon>
        <taxon>Dikarya</taxon>
        <taxon>Ascomycota</taxon>
        <taxon>Pezizomycotina</taxon>
        <taxon>Sordariomycetes</taxon>
        <taxon>Xylariomycetidae</taxon>
        <taxon>Xylariales</taxon>
        <taxon>Microdochiaceae</taxon>
        <taxon>Microdochium</taxon>
    </lineage>
</organism>
<dbReference type="Proteomes" id="UP000070501">
    <property type="component" value="Unassembled WGS sequence"/>
</dbReference>
<evidence type="ECO:0000313" key="1">
    <source>
        <dbReference type="EMBL" id="KXJ87945.1"/>
    </source>
</evidence>
<dbReference type="AlphaFoldDB" id="A0A136ISU4"/>
<reference evidence="2" key="1">
    <citation type="submission" date="2016-02" db="EMBL/GenBank/DDBJ databases">
        <title>Draft genome sequence of Microdochium bolleyi, a fungal endophyte of beachgrass.</title>
        <authorList>
            <consortium name="DOE Joint Genome Institute"/>
            <person name="David A.S."/>
            <person name="May G."/>
            <person name="Haridas S."/>
            <person name="Lim J."/>
            <person name="Wang M."/>
            <person name="Labutti K."/>
            <person name="Lipzen A."/>
            <person name="Barry K."/>
            <person name="Grigoriev I.V."/>
        </authorList>
    </citation>
    <scope>NUCLEOTIDE SEQUENCE [LARGE SCALE GENOMIC DNA]</scope>
    <source>
        <strain evidence="2">J235TASD1</strain>
    </source>
</reference>